<dbReference type="RefSeq" id="WP_093729358.1">
    <property type="nucleotide sequence ID" value="NZ_FMYW01000002.1"/>
</dbReference>
<evidence type="ECO:0000313" key="8">
    <source>
        <dbReference type="Proteomes" id="UP000198943"/>
    </source>
</evidence>
<dbReference type="GO" id="GO:0071897">
    <property type="term" value="P:DNA biosynthetic process"/>
    <property type="evidence" value="ECO:0007669"/>
    <property type="project" value="UniProtKB-KW"/>
</dbReference>
<comment type="similarity">
    <text evidence="1">Belongs to the ribonucleoside diphosphate reductase class-2 family.</text>
</comment>
<evidence type="ECO:0000256" key="2">
    <source>
        <dbReference type="ARBA" id="ARBA00012274"/>
    </source>
</evidence>
<dbReference type="InterPro" id="IPR023806">
    <property type="entry name" value="CHP03905"/>
</dbReference>
<keyword evidence="3" id="KW-0237">DNA synthesis</keyword>
<name>A0A1G6IQI6_9FIRM</name>
<dbReference type="EMBL" id="FMYW01000002">
    <property type="protein sequence ID" value="SDC08701.1"/>
    <property type="molecule type" value="Genomic_DNA"/>
</dbReference>
<dbReference type="Proteomes" id="UP000198943">
    <property type="component" value="Unassembled WGS sequence"/>
</dbReference>
<dbReference type="NCBIfam" id="TIGR03905">
    <property type="entry name" value="TIGR03905_4_Cys"/>
    <property type="match status" value="1"/>
</dbReference>
<organism evidence="7 8">
    <name type="scientific">Succiniclasticum ruminis</name>
    <dbReference type="NCBI Taxonomy" id="40841"/>
    <lineage>
        <taxon>Bacteria</taxon>
        <taxon>Bacillati</taxon>
        <taxon>Bacillota</taxon>
        <taxon>Negativicutes</taxon>
        <taxon>Acidaminococcales</taxon>
        <taxon>Acidaminococcaceae</taxon>
        <taxon>Succiniclasticum</taxon>
    </lineage>
</organism>
<evidence type="ECO:0000256" key="4">
    <source>
        <dbReference type="ARBA" id="ARBA00022741"/>
    </source>
</evidence>
<gene>
    <name evidence="7" type="ORF">SAMN04487864_102187</name>
</gene>
<evidence type="ECO:0000256" key="3">
    <source>
        <dbReference type="ARBA" id="ARBA00022634"/>
    </source>
</evidence>
<proteinExistence type="inferred from homology"/>
<comment type="catalytic activity">
    <reaction evidence="5">
        <text>a 2'-deoxyribonucleoside 5'-diphosphate + [thioredoxin]-disulfide + H2O = a ribonucleoside 5'-diphosphate + [thioredoxin]-dithiol</text>
        <dbReference type="Rhea" id="RHEA:23252"/>
        <dbReference type="Rhea" id="RHEA-COMP:10698"/>
        <dbReference type="Rhea" id="RHEA-COMP:10700"/>
        <dbReference type="ChEBI" id="CHEBI:15377"/>
        <dbReference type="ChEBI" id="CHEBI:29950"/>
        <dbReference type="ChEBI" id="CHEBI:50058"/>
        <dbReference type="ChEBI" id="CHEBI:57930"/>
        <dbReference type="ChEBI" id="CHEBI:73316"/>
        <dbReference type="EC" id="1.17.4.1"/>
    </reaction>
</comment>
<dbReference type="Pfam" id="PF12637">
    <property type="entry name" value="TSCPD"/>
    <property type="match status" value="1"/>
</dbReference>
<reference evidence="8" key="1">
    <citation type="submission" date="2016-10" db="EMBL/GenBank/DDBJ databases">
        <authorList>
            <person name="Varghese N."/>
            <person name="Submissions S."/>
        </authorList>
    </citation>
    <scope>NUCLEOTIDE SEQUENCE [LARGE SCALE GENOMIC DNA]</scope>
    <source>
        <strain evidence="8">DSM 11005</strain>
    </source>
</reference>
<accession>A0A1G6IQI6</accession>
<evidence type="ECO:0000256" key="5">
    <source>
        <dbReference type="ARBA" id="ARBA00047754"/>
    </source>
</evidence>
<evidence type="ECO:0000259" key="6">
    <source>
        <dbReference type="Pfam" id="PF12637"/>
    </source>
</evidence>
<evidence type="ECO:0000256" key="1">
    <source>
        <dbReference type="ARBA" id="ARBA00007405"/>
    </source>
</evidence>
<dbReference type="GO" id="GO:0004748">
    <property type="term" value="F:ribonucleoside-diphosphate reductase activity, thioredoxin disulfide as acceptor"/>
    <property type="evidence" value="ECO:0007669"/>
    <property type="project" value="UniProtKB-EC"/>
</dbReference>
<dbReference type="GO" id="GO:0000166">
    <property type="term" value="F:nucleotide binding"/>
    <property type="evidence" value="ECO:0007669"/>
    <property type="project" value="UniProtKB-KW"/>
</dbReference>
<evidence type="ECO:0000313" key="7">
    <source>
        <dbReference type="EMBL" id="SDC08701.1"/>
    </source>
</evidence>
<dbReference type="OrthoDB" id="9801525at2"/>
<feature type="domain" description="TSCPD" evidence="6">
    <location>
        <begin position="5"/>
        <end position="81"/>
    </location>
</feature>
<dbReference type="EC" id="1.17.4.1" evidence="2"/>
<keyword evidence="8" id="KW-1185">Reference proteome</keyword>
<keyword evidence="4" id="KW-0547">Nucleotide-binding</keyword>
<dbReference type="InterPro" id="IPR024434">
    <property type="entry name" value="TSCPD_dom"/>
</dbReference>
<protein>
    <recommendedName>
        <fullName evidence="2">ribonucleoside-diphosphate reductase</fullName>
        <ecNumber evidence="2">1.17.4.1</ecNumber>
    </recommendedName>
</protein>
<dbReference type="AlphaFoldDB" id="A0A1G6IQI6"/>
<sequence>MKTYSFLPNGVCARKIDFEMDAEGRLHNVKFTGGCPGNLQAIGKLVEGAEAEKIAALLRGNDCGGRGTSCADQLSLAIDEALQNR</sequence>